<gene>
    <name evidence="2" type="ORF">OIK42_07405</name>
</gene>
<keyword evidence="3" id="KW-1185">Reference proteome</keyword>
<evidence type="ECO:0000256" key="1">
    <source>
        <dbReference type="SAM" id="MobiDB-lite"/>
    </source>
</evidence>
<evidence type="ECO:0000313" key="2">
    <source>
        <dbReference type="EMBL" id="MDC8830584.1"/>
    </source>
</evidence>
<feature type="region of interest" description="Disordered" evidence="1">
    <location>
        <begin position="16"/>
        <end position="74"/>
    </location>
</feature>
<dbReference type="RefSeq" id="WP_273639508.1">
    <property type="nucleotide sequence ID" value="NZ_JAQQXP010000001.1"/>
</dbReference>
<feature type="compositionally biased region" description="Basic and acidic residues" evidence="1">
    <location>
        <begin position="57"/>
        <end position="69"/>
    </location>
</feature>
<organism evidence="2 3">
    <name type="scientific">Alteromonas gilva</name>
    <dbReference type="NCBI Taxonomy" id="2987522"/>
    <lineage>
        <taxon>Bacteria</taxon>
        <taxon>Pseudomonadati</taxon>
        <taxon>Pseudomonadota</taxon>
        <taxon>Gammaproteobacteria</taxon>
        <taxon>Alteromonadales</taxon>
        <taxon>Alteromonadaceae</taxon>
        <taxon>Alteromonas/Salinimonas group</taxon>
        <taxon>Alteromonas</taxon>
    </lineage>
</organism>
<feature type="compositionally biased region" description="Polar residues" evidence="1">
    <location>
        <begin position="20"/>
        <end position="34"/>
    </location>
</feature>
<evidence type="ECO:0000313" key="3">
    <source>
        <dbReference type="Proteomes" id="UP001218788"/>
    </source>
</evidence>
<name>A0ABT5L0L9_9ALTE</name>
<dbReference type="Proteomes" id="UP001218788">
    <property type="component" value="Unassembled WGS sequence"/>
</dbReference>
<protein>
    <submittedName>
        <fullName evidence="2">Uncharacterized protein</fullName>
    </submittedName>
</protein>
<comment type="caution">
    <text evidence="2">The sequence shown here is derived from an EMBL/GenBank/DDBJ whole genome shotgun (WGS) entry which is preliminary data.</text>
</comment>
<dbReference type="EMBL" id="JAQQXP010000001">
    <property type="protein sequence ID" value="MDC8830584.1"/>
    <property type="molecule type" value="Genomic_DNA"/>
</dbReference>
<accession>A0ABT5L0L9</accession>
<proteinExistence type="predicted"/>
<reference evidence="2 3" key="1">
    <citation type="submission" date="2022-10" db="EMBL/GenBank/DDBJ databases">
        <title>Alteromonas sp. chi3 Genome sequencing.</title>
        <authorList>
            <person name="Park S."/>
        </authorList>
    </citation>
    <scope>NUCLEOTIDE SEQUENCE [LARGE SCALE GENOMIC DNA]</scope>
    <source>
        <strain evidence="3">chi3</strain>
    </source>
</reference>
<sequence length="106" mass="11243">MVSSLIMEIRQALIAPLIERNNNSPKPASRTSDGATPAPGKVDAKPAAQPLTGDAGSHAKADAFRRSSGYDKPQGPAILALEAYGSHEREIKRAAIREMMGVDIYA</sequence>